<name>A0A841RDP3_9SPIO</name>
<comment type="caution">
    <text evidence="1">The sequence shown here is derived from an EMBL/GenBank/DDBJ whole genome shotgun (WGS) entry which is preliminary data.</text>
</comment>
<keyword evidence="2" id="KW-1185">Reference proteome</keyword>
<dbReference type="EMBL" id="JACHGJ010000010">
    <property type="protein sequence ID" value="MBB6482165.1"/>
    <property type="molecule type" value="Genomic_DNA"/>
</dbReference>
<reference evidence="1 2" key="1">
    <citation type="submission" date="2020-08" db="EMBL/GenBank/DDBJ databases">
        <title>Genomic Encyclopedia of Type Strains, Phase IV (KMG-IV): sequencing the most valuable type-strain genomes for metagenomic binning, comparative biology and taxonomic classification.</title>
        <authorList>
            <person name="Goeker M."/>
        </authorList>
    </citation>
    <scope>NUCLEOTIDE SEQUENCE [LARGE SCALE GENOMIC DNA]</scope>
    <source>
        <strain evidence="1 2">DSM 2461</strain>
    </source>
</reference>
<proteinExistence type="predicted"/>
<protein>
    <submittedName>
        <fullName evidence="1">Uncharacterized protein</fullName>
    </submittedName>
</protein>
<evidence type="ECO:0000313" key="2">
    <source>
        <dbReference type="Proteomes" id="UP000587760"/>
    </source>
</evidence>
<dbReference type="Proteomes" id="UP000587760">
    <property type="component" value="Unassembled WGS sequence"/>
</dbReference>
<gene>
    <name evidence="1" type="ORF">HNR50_003854</name>
</gene>
<dbReference type="RefSeq" id="WP_184748401.1">
    <property type="nucleotide sequence ID" value="NZ_JACHGJ010000010.1"/>
</dbReference>
<accession>A0A841RDP3</accession>
<organism evidence="1 2">
    <name type="scientific">Spirochaeta isovalerica</name>
    <dbReference type="NCBI Taxonomy" id="150"/>
    <lineage>
        <taxon>Bacteria</taxon>
        <taxon>Pseudomonadati</taxon>
        <taxon>Spirochaetota</taxon>
        <taxon>Spirochaetia</taxon>
        <taxon>Spirochaetales</taxon>
        <taxon>Spirochaetaceae</taxon>
        <taxon>Spirochaeta</taxon>
    </lineage>
</organism>
<sequence length="105" mass="12351">MLTEIENVRQIPDEGQRRWFIDSDMDLILWYEEDKNKPTGFQISYDKRSVQRTVTWKSSHAGHSSLTCDGPYNKKRLIRLMEQKGSNLEPEVLKLILGNLRDQIT</sequence>
<evidence type="ECO:0000313" key="1">
    <source>
        <dbReference type="EMBL" id="MBB6482165.1"/>
    </source>
</evidence>
<dbReference type="AlphaFoldDB" id="A0A841RDP3"/>